<comment type="caution">
    <text evidence="2">The sequence shown here is derived from an EMBL/GenBank/DDBJ whole genome shotgun (WGS) entry which is preliminary data.</text>
</comment>
<feature type="compositionally biased region" description="Basic and acidic residues" evidence="1">
    <location>
        <begin position="32"/>
        <end position="44"/>
    </location>
</feature>
<accession>A0A5N6PGV3</accession>
<sequence length="476" mass="53282">MRFGSWTESHSEDNHSHGTSVQQMEMNGHQVPQEDERPPREFNAWEKGNVNPGVFKFSSGTNILNKGDMRTQKAPRSKLRAQQSNICPKDGGFKYGSDSGSRPKKRPRKELEANGPNNGQLGQSNYMPDLNTSPSLPTNSNEGEGWNEESQTVVPNSLVTLEAGADEMEEGQIMENQDNEALQGEINNTILVAESVGIHLAGMYKEVREEIHGEETMFSDVTRINSKGYWGNQRFEAAAVPSNGRSGGLLSMWDPSIFHKLSESCSKNFILVSGVISGSSEMVHVLNVYGPQNLQEKKSLWNDLELIKASNPGVWLMVGDFNEVRSSMERKGSEFCHLGASNFNDFIHGAQLMEYKMGGLEFTYMKGSGESFSKLDRFLVCDNFIRKWPNACVTALPRKWSDHCPIILVTSEIDFGPVPFRFFSSWFKFPGLEGVVQEALNSTQMGRYPDKVLANKLKVVKEALKSWIRDQSSKKK</sequence>
<dbReference type="PANTHER" id="PTHR33710:SF64">
    <property type="entry name" value="ENDONUCLEASE_EXONUCLEASE_PHOSPHATASE DOMAIN-CONTAINING PROTEIN"/>
    <property type="match status" value="1"/>
</dbReference>
<evidence type="ECO:0000256" key="1">
    <source>
        <dbReference type="SAM" id="MobiDB-lite"/>
    </source>
</evidence>
<keyword evidence="3" id="KW-1185">Reference proteome</keyword>
<protein>
    <recommendedName>
        <fullName evidence="4">Endonuclease/exonuclease/phosphatase domain-containing protein</fullName>
    </recommendedName>
</protein>
<organism evidence="2 3">
    <name type="scientific">Mikania micrantha</name>
    <name type="common">bitter vine</name>
    <dbReference type="NCBI Taxonomy" id="192012"/>
    <lineage>
        <taxon>Eukaryota</taxon>
        <taxon>Viridiplantae</taxon>
        <taxon>Streptophyta</taxon>
        <taxon>Embryophyta</taxon>
        <taxon>Tracheophyta</taxon>
        <taxon>Spermatophyta</taxon>
        <taxon>Magnoliopsida</taxon>
        <taxon>eudicotyledons</taxon>
        <taxon>Gunneridae</taxon>
        <taxon>Pentapetalae</taxon>
        <taxon>asterids</taxon>
        <taxon>campanulids</taxon>
        <taxon>Asterales</taxon>
        <taxon>Asteraceae</taxon>
        <taxon>Asteroideae</taxon>
        <taxon>Heliantheae alliance</taxon>
        <taxon>Eupatorieae</taxon>
        <taxon>Mikania</taxon>
    </lineage>
</organism>
<dbReference type="Proteomes" id="UP000326396">
    <property type="component" value="Linkage Group LG12"/>
</dbReference>
<dbReference type="EMBL" id="SZYD01000004">
    <property type="protein sequence ID" value="KAD6453156.1"/>
    <property type="molecule type" value="Genomic_DNA"/>
</dbReference>
<dbReference type="AlphaFoldDB" id="A0A5N6PGV3"/>
<evidence type="ECO:0000313" key="2">
    <source>
        <dbReference type="EMBL" id="KAD6453156.1"/>
    </source>
</evidence>
<evidence type="ECO:0000313" key="3">
    <source>
        <dbReference type="Proteomes" id="UP000326396"/>
    </source>
</evidence>
<feature type="compositionally biased region" description="Low complexity" evidence="1">
    <location>
        <begin position="139"/>
        <end position="150"/>
    </location>
</feature>
<feature type="compositionally biased region" description="Polar residues" evidence="1">
    <location>
        <begin position="115"/>
        <end position="138"/>
    </location>
</feature>
<dbReference type="InterPro" id="IPR036691">
    <property type="entry name" value="Endo/exonu/phosph_ase_sf"/>
</dbReference>
<reference evidence="2 3" key="1">
    <citation type="submission" date="2019-05" db="EMBL/GenBank/DDBJ databases">
        <title>Mikania micrantha, genome provides insights into the molecular mechanism of rapid growth.</title>
        <authorList>
            <person name="Liu B."/>
        </authorList>
    </citation>
    <scope>NUCLEOTIDE SEQUENCE [LARGE SCALE GENOMIC DNA]</scope>
    <source>
        <strain evidence="2">NLD-2019</strain>
        <tissue evidence="2">Leaf</tissue>
    </source>
</reference>
<proteinExistence type="predicted"/>
<dbReference type="SUPFAM" id="SSF56219">
    <property type="entry name" value="DNase I-like"/>
    <property type="match status" value="1"/>
</dbReference>
<evidence type="ECO:0008006" key="4">
    <source>
        <dbReference type="Google" id="ProtNLM"/>
    </source>
</evidence>
<dbReference type="Gene3D" id="3.60.10.10">
    <property type="entry name" value="Endonuclease/exonuclease/phosphatase"/>
    <property type="match status" value="1"/>
</dbReference>
<gene>
    <name evidence="2" type="ORF">E3N88_07861</name>
</gene>
<dbReference type="PANTHER" id="PTHR33710">
    <property type="entry name" value="BNAC02G09200D PROTEIN"/>
    <property type="match status" value="1"/>
</dbReference>
<dbReference type="OrthoDB" id="3264871at2759"/>
<name>A0A5N6PGV3_9ASTR</name>
<feature type="region of interest" description="Disordered" evidence="1">
    <location>
        <begin position="1"/>
        <end position="151"/>
    </location>
</feature>